<dbReference type="RefSeq" id="WP_004295419.1">
    <property type="nucleotide sequence ID" value="NZ_AKBX01000004.1"/>
</dbReference>
<name>E5X473_9BACE</name>
<dbReference type="AlphaFoldDB" id="E5X473"/>
<comment type="caution">
    <text evidence="1">The sequence shown here is derived from an EMBL/GenBank/DDBJ whole genome shotgun (WGS) entry which is preliminary data.</text>
</comment>
<accession>E5X473</accession>
<evidence type="ECO:0000313" key="1">
    <source>
        <dbReference type="EMBL" id="EFV28049.1"/>
    </source>
</evidence>
<proteinExistence type="predicted"/>
<evidence type="ECO:0000313" key="2">
    <source>
        <dbReference type="Proteomes" id="UP000003246"/>
    </source>
</evidence>
<sequence length="67" mass="8084">MKKNYLVILNYACSEVITIKLNREQKAKARTFVNFEDYVASLENSYHFQLKTCYWMVAENLHERTYL</sequence>
<reference evidence="1 2" key="1">
    <citation type="submission" date="2010-10" db="EMBL/GenBank/DDBJ databases">
        <title>The Genome Sequence of Bacteroides eggerthii strain 1_2_48FAA.</title>
        <authorList>
            <consortium name="The Broad Institute Genome Sequencing Platform"/>
            <person name="Ward D."/>
            <person name="Earl A."/>
            <person name="Feldgarden M."/>
            <person name="Young S.K."/>
            <person name="Gargeya S."/>
            <person name="Zeng Q."/>
            <person name="Alvarado L."/>
            <person name="Berlin A."/>
            <person name="Bochicchio J."/>
            <person name="Chapman S.B."/>
            <person name="Chen Z."/>
            <person name="Freedman E."/>
            <person name="Gellesch M."/>
            <person name="Goldberg J."/>
            <person name="Griggs A."/>
            <person name="Gujja S."/>
            <person name="Heilman E."/>
            <person name="Heiman D."/>
            <person name="Howarth C."/>
            <person name="Mehta T."/>
            <person name="Neiman D."/>
            <person name="Pearson M."/>
            <person name="Roberts A."/>
            <person name="Saif S."/>
            <person name="Shea T."/>
            <person name="Shenoy N."/>
            <person name="Sisk P."/>
            <person name="Stolte C."/>
            <person name="Sykes S."/>
            <person name="White J."/>
            <person name="Yandava C."/>
            <person name="Allen-Vercoe E."/>
            <person name="Ambrose C."/>
            <person name="Strauss J."/>
            <person name="Daigneault M."/>
            <person name="Haas B."/>
            <person name="Nusbaum C."/>
            <person name="Birren B."/>
        </authorList>
    </citation>
    <scope>NUCLEOTIDE SEQUENCE [LARGE SCALE GENOMIC DNA]</scope>
    <source>
        <strain evidence="1 2">1_2_48FAA</strain>
    </source>
</reference>
<gene>
    <name evidence="1" type="ORF">HMPREF1016_03729</name>
</gene>
<protein>
    <submittedName>
        <fullName evidence="1">Uncharacterized protein</fullName>
    </submittedName>
</protein>
<dbReference type="EMBL" id="ACWG01000057">
    <property type="protein sequence ID" value="EFV28049.1"/>
    <property type="molecule type" value="Genomic_DNA"/>
</dbReference>
<dbReference type="HOGENOM" id="CLU_204381_0_0_10"/>
<organism evidence="1 2">
    <name type="scientific">Bacteroides eggerthii 1_2_48FAA</name>
    <dbReference type="NCBI Taxonomy" id="665953"/>
    <lineage>
        <taxon>Bacteria</taxon>
        <taxon>Pseudomonadati</taxon>
        <taxon>Bacteroidota</taxon>
        <taxon>Bacteroidia</taxon>
        <taxon>Bacteroidales</taxon>
        <taxon>Bacteroidaceae</taxon>
        <taxon>Bacteroides</taxon>
    </lineage>
</organism>
<dbReference type="Proteomes" id="UP000003246">
    <property type="component" value="Unassembled WGS sequence"/>
</dbReference>